<dbReference type="EMBL" id="DTPI01000033">
    <property type="protein sequence ID" value="HGE66906.1"/>
    <property type="molecule type" value="Genomic_DNA"/>
</dbReference>
<name>A0A7C4S7Q3_9EURY</name>
<accession>A0A7C4S7Q3</accession>
<sequence length="62" mass="6925">MKNCDIFPLEYKTAVLLVTPFSPAITKDEACEGYEVKLPEAFEEADIIVTFAEREGITTVLN</sequence>
<reference evidence="2" key="1">
    <citation type="journal article" date="2020" name="mSystems">
        <title>Genome- and Community-Level Interaction Insights into Carbon Utilization and Element Cycling Functions of Hydrothermarchaeota in Hydrothermal Sediment.</title>
        <authorList>
            <person name="Zhou Z."/>
            <person name="Liu Y."/>
            <person name="Xu W."/>
            <person name="Pan J."/>
            <person name="Luo Z.H."/>
            <person name="Li M."/>
        </authorList>
    </citation>
    <scope>NUCLEOTIDE SEQUENCE [LARGE SCALE GENOMIC DNA]</scope>
    <source>
        <strain evidence="3">SpSt-10</strain>
        <strain evidence="2">SpSt-62</strain>
        <strain evidence="1">SpSt-97</strain>
    </source>
</reference>
<comment type="caution">
    <text evidence="2">The sequence shown here is derived from an EMBL/GenBank/DDBJ whole genome shotgun (WGS) entry which is preliminary data.</text>
</comment>
<evidence type="ECO:0000313" key="2">
    <source>
        <dbReference type="EMBL" id="HGU59252.1"/>
    </source>
</evidence>
<dbReference type="AlphaFoldDB" id="A0A7C4S7Q3"/>
<dbReference type="EMBL" id="DTAK01000019">
    <property type="protein sequence ID" value="HGU59252.1"/>
    <property type="molecule type" value="Genomic_DNA"/>
</dbReference>
<proteinExistence type="predicted"/>
<dbReference type="EMBL" id="DRUC01000058">
    <property type="protein sequence ID" value="HHF48317.1"/>
    <property type="molecule type" value="Genomic_DNA"/>
</dbReference>
<gene>
    <name evidence="3" type="ORF">ENL48_03850</name>
    <name evidence="2" type="ORF">ENT89_03555</name>
    <name evidence="1" type="ORF">ENX77_07335</name>
</gene>
<organism evidence="2">
    <name type="scientific">Geoglobus ahangari</name>
    <dbReference type="NCBI Taxonomy" id="113653"/>
    <lineage>
        <taxon>Archaea</taxon>
        <taxon>Methanobacteriati</taxon>
        <taxon>Methanobacteriota</taxon>
        <taxon>Archaeoglobi</taxon>
        <taxon>Archaeoglobales</taxon>
        <taxon>Archaeoglobaceae</taxon>
        <taxon>Geoglobus</taxon>
    </lineage>
</organism>
<evidence type="ECO:0000313" key="3">
    <source>
        <dbReference type="EMBL" id="HHF48317.1"/>
    </source>
</evidence>
<evidence type="ECO:0000313" key="1">
    <source>
        <dbReference type="EMBL" id="HGE66906.1"/>
    </source>
</evidence>
<protein>
    <submittedName>
        <fullName evidence="2">Uncharacterized protein</fullName>
    </submittedName>
</protein>